<keyword evidence="2" id="KW-1185">Reference proteome</keyword>
<reference evidence="1 2" key="1">
    <citation type="journal article" date="2011" name="Proc. Natl. Acad. Sci. U.S.A.">
        <title>Niche of harmful alga Aureococcus anophagefferens revealed through ecogenomics.</title>
        <authorList>
            <person name="Gobler C.J."/>
            <person name="Berry D.L."/>
            <person name="Dyhrman S.T."/>
            <person name="Wilhelm S.W."/>
            <person name="Salamov A."/>
            <person name="Lobanov A.V."/>
            <person name="Zhang Y."/>
            <person name="Collier J.L."/>
            <person name="Wurch L.L."/>
            <person name="Kustka A.B."/>
            <person name="Dill B.D."/>
            <person name="Shah M."/>
            <person name="VerBerkmoes N.C."/>
            <person name="Kuo A."/>
            <person name="Terry A."/>
            <person name="Pangilinan J."/>
            <person name="Lindquist E.A."/>
            <person name="Lucas S."/>
            <person name="Paulsen I.T."/>
            <person name="Hattenrath-Lehmann T.K."/>
            <person name="Talmage S.C."/>
            <person name="Walker E.A."/>
            <person name="Koch F."/>
            <person name="Burson A.M."/>
            <person name="Marcoval M.A."/>
            <person name="Tang Y.Z."/>
            <person name="Lecleir G.R."/>
            <person name="Coyne K.J."/>
            <person name="Berg G.M."/>
            <person name="Bertrand E.M."/>
            <person name="Saito M.A."/>
            <person name="Gladyshev V.N."/>
            <person name="Grigoriev I.V."/>
        </authorList>
    </citation>
    <scope>NUCLEOTIDE SEQUENCE [LARGE SCALE GENOMIC DNA]</scope>
    <source>
        <strain evidence="2">CCMP 1984</strain>
    </source>
</reference>
<dbReference type="GeneID" id="20228762"/>
<gene>
    <name evidence="1" type="ORF">AURANDRAFT_72552</name>
</gene>
<dbReference type="OrthoDB" id="10552165at2759"/>
<organism evidence="2">
    <name type="scientific">Aureococcus anophagefferens</name>
    <name type="common">Harmful bloom alga</name>
    <dbReference type="NCBI Taxonomy" id="44056"/>
    <lineage>
        <taxon>Eukaryota</taxon>
        <taxon>Sar</taxon>
        <taxon>Stramenopiles</taxon>
        <taxon>Ochrophyta</taxon>
        <taxon>Pelagophyceae</taxon>
        <taxon>Pelagomonadales</taxon>
        <taxon>Pelagomonadaceae</taxon>
        <taxon>Aureococcus</taxon>
    </lineage>
</organism>
<dbReference type="EMBL" id="GL833152">
    <property type="protein sequence ID" value="EGB04370.1"/>
    <property type="molecule type" value="Genomic_DNA"/>
</dbReference>
<dbReference type="AlphaFoldDB" id="F0YKM4"/>
<dbReference type="RefSeq" id="XP_009040927.1">
    <property type="nucleotide sequence ID" value="XM_009042679.1"/>
</dbReference>
<proteinExistence type="predicted"/>
<evidence type="ECO:0000313" key="2">
    <source>
        <dbReference type="Proteomes" id="UP000002729"/>
    </source>
</evidence>
<accession>F0YKM4</accession>
<dbReference type="InParanoid" id="F0YKM4"/>
<sequence length="416" mass="43795">MAALAEDDATVDDADAEPPQESALRLSLLGDEAHVGLFLLAGWAKREARGCNWERVDEGAAGDAVTAAFGRLVARGGVVLVSERVAAVAREAVDAERRRGDEEEHRGVVVVEIPSSDAAPRASCALFEPNETWSGRWAAADAAGDDGGPKPVEAPADAAAEAATRRRVDALVATLFRLVARDGGGEAAPAGGTARAFELEVLNACTTELAEHLQAPSGARRFVEALNRQRTRMVDVGAAYPFLAGLLLTALDRCMRLRDVDSILVSMMLAQSFYRSRTGGGDAPAARREYLKSAIQTHPVWGDALFWREALALCVSKQNAHRAAPGDDPDAGDDPGCSPGLFAALFYGAADDGKAAAADALWSQLGGIVHAMHEFGVAPDAIVAFLDAVCAEHAIDGERKRILADHVEAMIREGAS</sequence>
<evidence type="ECO:0000313" key="1">
    <source>
        <dbReference type="EMBL" id="EGB04370.1"/>
    </source>
</evidence>
<dbReference type="KEGG" id="aaf:AURANDRAFT_72552"/>
<protein>
    <submittedName>
        <fullName evidence="1">Expressed protein</fullName>
    </submittedName>
</protein>
<dbReference type="Proteomes" id="UP000002729">
    <property type="component" value="Unassembled WGS sequence"/>
</dbReference>
<name>F0YKM4_AURAN</name>